<comment type="miscellaneous">
    <text evidence="8">This enzyme catalyzes only one turnover and therefore is not strictly catalytic. According to one definition, an enzyme is a biocatalyst that acts repeatedly and over many reaction cycles.</text>
</comment>
<comment type="caution">
    <text evidence="11">The sequence shown here is derived from an EMBL/GenBank/DDBJ whole genome shotgun (WGS) entry which is preliminary data.</text>
</comment>
<gene>
    <name evidence="11" type="ORF">LZ480_16740</name>
</gene>
<keyword evidence="5 8" id="KW-0227">DNA damage</keyword>
<dbReference type="InterPro" id="IPR008332">
    <property type="entry name" value="MethylG_MeTrfase_N"/>
</dbReference>
<dbReference type="EC" id="2.1.1.63" evidence="8"/>
<dbReference type="Pfam" id="PF02870">
    <property type="entry name" value="Methyltransf_1N"/>
    <property type="match status" value="1"/>
</dbReference>
<reference evidence="11 12" key="1">
    <citation type="submission" date="2022-03" db="EMBL/GenBank/DDBJ databases">
        <authorList>
            <person name="Jo J.-H."/>
            <person name="Im W.-T."/>
        </authorList>
    </citation>
    <scope>NUCLEOTIDE SEQUENCE [LARGE SCALE GENOMIC DNA]</scope>
    <source>
        <strain evidence="11 12">MA9</strain>
    </source>
</reference>
<dbReference type="RefSeq" id="WP_241370692.1">
    <property type="nucleotide sequence ID" value="NZ_JAKZFC010000008.1"/>
</dbReference>
<evidence type="ECO:0000256" key="4">
    <source>
        <dbReference type="ARBA" id="ARBA00022679"/>
    </source>
</evidence>
<protein>
    <recommendedName>
        <fullName evidence="8">Methylated-DNA--protein-cysteine methyltransferase</fullName>
        <ecNumber evidence="8">2.1.1.63</ecNumber>
    </recommendedName>
    <alternativeName>
        <fullName evidence="8">6-O-methylguanine-DNA methyltransferase</fullName>
        <shortName evidence="8">MGMT</shortName>
    </alternativeName>
    <alternativeName>
        <fullName evidence="8">O-6-methylguanine-DNA-alkyltransferase</fullName>
    </alternativeName>
</protein>
<dbReference type="EMBL" id="JAKZFC010000008">
    <property type="protein sequence ID" value="MCH7323525.1"/>
    <property type="molecule type" value="Genomic_DNA"/>
</dbReference>
<dbReference type="InterPro" id="IPR001497">
    <property type="entry name" value="MethylDNA_cys_MeTrfase_AS"/>
</dbReference>
<comment type="catalytic activity">
    <reaction evidence="7 8">
        <text>a 6-O-methyl-2'-deoxyguanosine in DNA + L-cysteinyl-[protein] = S-methyl-L-cysteinyl-[protein] + a 2'-deoxyguanosine in DNA</text>
        <dbReference type="Rhea" id="RHEA:24000"/>
        <dbReference type="Rhea" id="RHEA-COMP:10131"/>
        <dbReference type="Rhea" id="RHEA-COMP:10132"/>
        <dbReference type="Rhea" id="RHEA-COMP:11367"/>
        <dbReference type="Rhea" id="RHEA-COMP:11368"/>
        <dbReference type="ChEBI" id="CHEBI:29950"/>
        <dbReference type="ChEBI" id="CHEBI:82612"/>
        <dbReference type="ChEBI" id="CHEBI:85445"/>
        <dbReference type="ChEBI" id="CHEBI:85448"/>
        <dbReference type="EC" id="2.1.1.63"/>
    </reaction>
</comment>
<keyword evidence="3 8" id="KW-0489">Methyltransferase</keyword>
<dbReference type="GO" id="GO:0032259">
    <property type="term" value="P:methylation"/>
    <property type="evidence" value="ECO:0007669"/>
    <property type="project" value="UniProtKB-KW"/>
</dbReference>
<dbReference type="InterPro" id="IPR036631">
    <property type="entry name" value="MGMT_N_sf"/>
</dbReference>
<accession>A0ABS9UGN6</accession>
<dbReference type="PROSITE" id="PS00374">
    <property type="entry name" value="MGMT"/>
    <property type="match status" value="1"/>
</dbReference>
<dbReference type="InterPro" id="IPR014048">
    <property type="entry name" value="MethylDNA_cys_MeTrfase_DNA-bd"/>
</dbReference>
<proteinExistence type="inferred from homology"/>
<dbReference type="InterPro" id="IPR036388">
    <property type="entry name" value="WH-like_DNA-bd_sf"/>
</dbReference>
<comment type="similarity">
    <text evidence="8">Belongs to the MGMT family.</text>
</comment>
<comment type="function">
    <text evidence="8">Involved in the cellular defense against the biological effects of O6-methylguanine (O6-MeG) and O4-methylthymine (O4-MeT) in DNA. Repairs the methylated nucleobase in DNA by stoichiometrically transferring the methyl group to a cysteine residue in the enzyme. This is a suicide reaction: the enzyme is irreversibly inactivated.</text>
</comment>
<name>A0ABS9UGN6_9BACL</name>
<dbReference type="InterPro" id="IPR023546">
    <property type="entry name" value="MGMT"/>
</dbReference>
<dbReference type="Gene3D" id="1.10.10.10">
    <property type="entry name" value="Winged helix-like DNA-binding domain superfamily/Winged helix DNA-binding domain"/>
    <property type="match status" value="1"/>
</dbReference>
<dbReference type="NCBIfam" id="TIGR00589">
    <property type="entry name" value="ogt"/>
    <property type="match status" value="1"/>
</dbReference>
<dbReference type="Gene3D" id="3.30.160.70">
    <property type="entry name" value="Methylated DNA-protein cysteine methyltransferase domain"/>
    <property type="match status" value="1"/>
</dbReference>
<evidence type="ECO:0000313" key="11">
    <source>
        <dbReference type="EMBL" id="MCH7323525.1"/>
    </source>
</evidence>
<dbReference type="SUPFAM" id="SSF53155">
    <property type="entry name" value="Methylated DNA-protein cysteine methyltransferase domain"/>
    <property type="match status" value="1"/>
</dbReference>
<sequence length="156" mass="17941">MLYKLDYDSPIGIIEITGTEKYITSILFPERELVEHKQVEQMPEIINTCYRELDEYFNGKRKDFTVAYHFEGTEFQNSVWQALTTVPFGKTASYKEIAQQIGNEKAVRAVGMTNSKNLISIIVPCHRVIGASGKLTGYAGGIWRKEWLLEHEKKDF</sequence>
<dbReference type="InterPro" id="IPR036217">
    <property type="entry name" value="MethylDNA_cys_MeTrfase_DNAb"/>
</dbReference>
<dbReference type="SUPFAM" id="SSF46767">
    <property type="entry name" value="Methylated DNA-protein cysteine methyltransferase, C-terminal domain"/>
    <property type="match status" value="1"/>
</dbReference>
<keyword evidence="6 8" id="KW-0234">DNA repair</keyword>
<evidence type="ECO:0000256" key="8">
    <source>
        <dbReference type="HAMAP-Rule" id="MF_00772"/>
    </source>
</evidence>
<keyword evidence="4 8" id="KW-0808">Transferase</keyword>
<dbReference type="Proteomes" id="UP001316087">
    <property type="component" value="Unassembled WGS sequence"/>
</dbReference>
<feature type="domain" description="Methylguanine DNA methyltransferase ribonuclease-like" evidence="10">
    <location>
        <begin position="7"/>
        <end position="66"/>
    </location>
</feature>
<evidence type="ECO:0000256" key="2">
    <source>
        <dbReference type="ARBA" id="ARBA00022490"/>
    </source>
</evidence>
<dbReference type="PANTHER" id="PTHR10815">
    <property type="entry name" value="METHYLATED-DNA--PROTEIN-CYSTEINE METHYLTRANSFERASE"/>
    <property type="match status" value="1"/>
</dbReference>
<keyword evidence="12" id="KW-1185">Reference proteome</keyword>
<evidence type="ECO:0000259" key="9">
    <source>
        <dbReference type="Pfam" id="PF01035"/>
    </source>
</evidence>
<organism evidence="11 12">
    <name type="scientific">Solibacillus palustris</name>
    <dbReference type="NCBI Taxonomy" id="2908203"/>
    <lineage>
        <taxon>Bacteria</taxon>
        <taxon>Bacillati</taxon>
        <taxon>Bacillota</taxon>
        <taxon>Bacilli</taxon>
        <taxon>Bacillales</taxon>
        <taxon>Caryophanaceae</taxon>
        <taxon>Solibacillus</taxon>
    </lineage>
</organism>
<evidence type="ECO:0000256" key="6">
    <source>
        <dbReference type="ARBA" id="ARBA00023204"/>
    </source>
</evidence>
<evidence type="ECO:0000256" key="5">
    <source>
        <dbReference type="ARBA" id="ARBA00022763"/>
    </source>
</evidence>
<comment type="subcellular location">
    <subcellularLocation>
        <location evidence="8">Cytoplasm</location>
    </subcellularLocation>
</comment>
<comment type="catalytic activity">
    <reaction evidence="1 8">
        <text>a 4-O-methyl-thymidine in DNA + L-cysteinyl-[protein] = a thymidine in DNA + S-methyl-L-cysteinyl-[protein]</text>
        <dbReference type="Rhea" id="RHEA:53428"/>
        <dbReference type="Rhea" id="RHEA-COMP:10131"/>
        <dbReference type="Rhea" id="RHEA-COMP:10132"/>
        <dbReference type="Rhea" id="RHEA-COMP:13555"/>
        <dbReference type="Rhea" id="RHEA-COMP:13556"/>
        <dbReference type="ChEBI" id="CHEBI:29950"/>
        <dbReference type="ChEBI" id="CHEBI:82612"/>
        <dbReference type="ChEBI" id="CHEBI:137386"/>
        <dbReference type="ChEBI" id="CHEBI:137387"/>
        <dbReference type="EC" id="2.1.1.63"/>
    </reaction>
</comment>
<dbReference type="Pfam" id="PF01035">
    <property type="entry name" value="DNA_binding_1"/>
    <property type="match status" value="1"/>
</dbReference>
<evidence type="ECO:0000256" key="7">
    <source>
        <dbReference type="ARBA" id="ARBA00049348"/>
    </source>
</evidence>
<dbReference type="CDD" id="cd06445">
    <property type="entry name" value="ATase"/>
    <property type="match status" value="1"/>
</dbReference>
<evidence type="ECO:0000256" key="1">
    <source>
        <dbReference type="ARBA" id="ARBA00001286"/>
    </source>
</evidence>
<dbReference type="GO" id="GO:0003908">
    <property type="term" value="F:methylated-DNA-[protein]-cysteine S-methyltransferase activity"/>
    <property type="evidence" value="ECO:0007669"/>
    <property type="project" value="UniProtKB-EC"/>
</dbReference>
<evidence type="ECO:0000313" key="12">
    <source>
        <dbReference type="Proteomes" id="UP001316087"/>
    </source>
</evidence>
<dbReference type="HAMAP" id="MF_00772">
    <property type="entry name" value="OGT"/>
    <property type="match status" value="1"/>
</dbReference>
<keyword evidence="2 8" id="KW-0963">Cytoplasm</keyword>
<feature type="domain" description="Methylated-DNA-[protein]-cysteine S-methyltransferase DNA binding" evidence="9">
    <location>
        <begin position="74"/>
        <end position="153"/>
    </location>
</feature>
<dbReference type="PANTHER" id="PTHR10815:SF13">
    <property type="entry name" value="METHYLATED-DNA--PROTEIN-CYSTEINE METHYLTRANSFERASE"/>
    <property type="match status" value="1"/>
</dbReference>
<evidence type="ECO:0000259" key="10">
    <source>
        <dbReference type="Pfam" id="PF02870"/>
    </source>
</evidence>
<evidence type="ECO:0000256" key="3">
    <source>
        <dbReference type="ARBA" id="ARBA00022603"/>
    </source>
</evidence>
<feature type="active site" description="Nucleophile; methyl group acceptor" evidence="8">
    <location>
        <position position="125"/>
    </location>
</feature>